<dbReference type="NCBIfam" id="TIGR01894">
    <property type="entry name" value="cas_TM1795_cmr1"/>
    <property type="match status" value="1"/>
</dbReference>
<dbReference type="EMBL" id="JABVCQ010000023">
    <property type="protein sequence ID" value="MBB1126675.1"/>
    <property type="molecule type" value="Genomic_DNA"/>
</dbReference>
<accession>A0A839HCI2</accession>
<gene>
    <name evidence="3" type="primary">cmr1</name>
    <name evidence="3" type="ORF">HUK38_10605</name>
</gene>
<proteinExistence type="predicted"/>
<dbReference type="RefSeq" id="WP_182584302.1">
    <property type="nucleotide sequence ID" value="NZ_JABVCQ010000023.1"/>
</dbReference>
<dbReference type="AlphaFoldDB" id="A0A839HCI2"/>
<organism evidence="3 4">
    <name type="scientific">Thiospirillum jenense</name>
    <dbReference type="NCBI Taxonomy" id="1653858"/>
    <lineage>
        <taxon>Bacteria</taxon>
        <taxon>Pseudomonadati</taxon>
        <taxon>Pseudomonadota</taxon>
        <taxon>Gammaproteobacteria</taxon>
        <taxon>Chromatiales</taxon>
        <taxon>Chromatiaceae</taxon>
        <taxon>Thiospirillum</taxon>
    </lineage>
</organism>
<dbReference type="GO" id="GO:0051607">
    <property type="term" value="P:defense response to virus"/>
    <property type="evidence" value="ECO:0007669"/>
    <property type="project" value="UniProtKB-KW"/>
</dbReference>
<dbReference type="Pfam" id="PF03787">
    <property type="entry name" value="RAMPs"/>
    <property type="match status" value="1"/>
</dbReference>
<dbReference type="InterPro" id="IPR007522">
    <property type="entry name" value="CRISPR-assoc_prot_TM1795"/>
</dbReference>
<reference evidence="3 4" key="1">
    <citation type="journal article" date="2020" name="Arch. Microbiol.">
        <title>The genome sequence of the giant phototrophic gammaproteobacterium Thiospirillum jenense gives insight into its physiological properties and phylogenetic relationships.</title>
        <authorList>
            <person name="Imhoff J.F."/>
            <person name="Meyer T.E."/>
            <person name="Kyndt J.A."/>
        </authorList>
    </citation>
    <scope>NUCLEOTIDE SEQUENCE [LARGE SCALE GENOMIC DNA]</scope>
    <source>
        <strain evidence="3 4">DSM 216</strain>
    </source>
</reference>
<evidence type="ECO:0000256" key="1">
    <source>
        <dbReference type="ARBA" id="ARBA00023118"/>
    </source>
</evidence>
<evidence type="ECO:0000313" key="3">
    <source>
        <dbReference type="EMBL" id="MBB1126675.1"/>
    </source>
</evidence>
<keyword evidence="4" id="KW-1185">Reference proteome</keyword>
<comment type="caution">
    <text evidence="3">The sequence shown here is derived from an EMBL/GenBank/DDBJ whole genome shotgun (WGS) entry which is preliminary data.</text>
</comment>
<evidence type="ECO:0000259" key="2">
    <source>
        <dbReference type="Pfam" id="PF03787"/>
    </source>
</evidence>
<keyword evidence="1" id="KW-0051">Antiviral defense</keyword>
<dbReference type="Proteomes" id="UP000548632">
    <property type="component" value="Unassembled WGS sequence"/>
</dbReference>
<protein>
    <submittedName>
        <fullName evidence="3">Type III-B CRISPR module RAMP protein Cmr1</fullName>
    </submittedName>
</protein>
<sequence length="396" mass="44319">MPELLNATFQIVTPMFIGDADHSPNDGIRPPSIKGALRFWWRALNWGRYLHEARDESKALQLLHQQEARLFGIAADGKETGQSLCLLRVTSNVRRLKKTQLPEAKSGHQYLLGLGLYHFKDKYLREARSTGEVQINVRFHPNTQPNERQSVAEALLMLGLLGGLGSRARKGFGALAIQMFDGADIKVPTNTNEMIAVLKKLTADRLDAMPPYTAFSMRSRIDLISETKRDAWQLLGEIGSNMQLYRSFGQNGKVGDKQAERNFIDDHDLGFQATHGDKVNTHPRRIVFGLPHNYFFSTDNSKADVNAITPKPGGGWSDIGANRRASPLFIHPHQFPDGSIAAVLALLPGQFLPDDWRIGIKGKGAVQQTPVNPDWSVLHQFMNRFPNRQTVLESRP</sequence>
<evidence type="ECO:0000313" key="4">
    <source>
        <dbReference type="Proteomes" id="UP000548632"/>
    </source>
</evidence>
<feature type="domain" description="CRISPR type III-associated protein" evidence="2">
    <location>
        <begin position="8"/>
        <end position="175"/>
    </location>
</feature>
<dbReference type="InterPro" id="IPR005537">
    <property type="entry name" value="RAMP_III_fam"/>
</dbReference>
<name>A0A839HCI2_9GAMM</name>